<keyword evidence="1" id="KW-1133">Transmembrane helix</keyword>
<keyword evidence="1" id="KW-0472">Membrane</keyword>
<evidence type="ECO:0000313" key="2">
    <source>
        <dbReference type="EMBL" id="KAH9422395.1"/>
    </source>
</evidence>
<organism evidence="2 3">
    <name type="scientific">Dermatophagoides pteronyssinus</name>
    <name type="common">European house dust mite</name>
    <dbReference type="NCBI Taxonomy" id="6956"/>
    <lineage>
        <taxon>Eukaryota</taxon>
        <taxon>Metazoa</taxon>
        <taxon>Ecdysozoa</taxon>
        <taxon>Arthropoda</taxon>
        <taxon>Chelicerata</taxon>
        <taxon>Arachnida</taxon>
        <taxon>Acari</taxon>
        <taxon>Acariformes</taxon>
        <taxon>Sarcoptiformes</taxon>
        <taxon>Astigmata</taxon>
        <taxon>Psoroptidia</taxon>
        <taxon>Analgoidea</taxon>
        <taxon>Pyroglyphidae</taxon>
        <taxon>Dermatophagoidinae</taxon>
        <taxon>Dermatophagoides</taxon>
    </lineage>
</organism>
<accession>A0ABQ8JJ24</accession>
<protein>
    <submittedName>
        <fullName evidence="2">Uncharacterized protein</fullName>
    </submittedName>
</protein>
<dbReference type="Proteomes" id="UP000887458">
    <property type="component" value="Unassembled WGS sequence"/>
</dbReference>
<gene>
    <name evidence="2" type="ORF">DERP_003071</name>
</gene>
<evidence type="ECO:0000256" key="1">
    <source>
        <dbReference type="SAM" id="Phobius"/>
    </source>
</evidence>
<name>A0ABQ8JJ24_DERPT</name>
<sequence>MSTYVNIAIIIVIKILILFRSITLANDNDLWFPKEFPNDKLIECGLDHEMFGLSIIDNYLFQLEKCAVIIYPPPLDKYLDKDFKKLKLENGYRYTFEEIQPDWKPNYCEMAKKAVNTPWLVLTYWTRPEYEAKHVLIYFFAVIDGTMKYQVHDFDLQNTIGKDKIKVRDNTLYILIAKGSGQEHFVIHNTAVEKRYELMGDPFTKMDHIKYDFICINKDDKKNYFISRIPWDDCSKDNVNLTHSLLKSISLSFTVNGKIIMISTKDNLVLLTDVEFLDFKMNDSITKPQYPLQVKSLNDFFFCEKYKSNILIFIIVGVIVLVIIIIAVITFIMIRKKKNKAKKPFDKMISKSKLKIDGKILGSKTTNTIGTSTTIPTAATSNTIPTSITIKTKN</sequence>
<reference evidence="2 3" key="1">
    <citation type="journal article" date="2018" name="J. Allergy Clin. Immunol.">
        <title>High-quality assembly of Dermatophagoides pteronyssinus genome and transcriptome reveals a wide range of novel allergens.</title>
        <authorList>
            <person name="Liu X.Y."/>
            <person name="Yang K.Y."/>
            <person name="Wang M.Q."/>
            <person name="Kwok J.S."/>
            <person name="Zeng X."/>
            <person name="Yang Z."/>
            <person name="Xiao X.J."/>
            <person name="Lau C.P."/>
            <person name="Li Y."/>
            <person name="Huang Z.M."/>
            <person name="Ba J.G."/>
            <person name="Yim A.K."/>
            <person name="Ouyang C.Y."/>
            <person name="Ngai S.M."/>
            <person name="Chan T.F."/>
            <person name="Leung E.L."/>
            <person name="Liu L."/>
            <person name="Liu Z.G."/>
            <person name="Tsui S.K."/>
        </authorList>
    </citation>
    <scope>NUCLEOTIDE SEQUENCE [LARGE SCALE GENOMIC DNA]</scope>
    <source>
        <strain evidence="2">Derp</strain>
    </source>
</reference>
<proteinExistence type="predicted"/>
<dbReference type="EMBL" id="NJHN03000036">
    <property type="protein sequence ID" value="KAH9422395.1"/>
    <property type="molecule type" value="Genomic_DNA"/>
</dbReference>
<comment type="caution">
    <text evidence="2">The sequence shown here is derived from an EMBL/GenBank/DDBJ whole genome shotgun (WGS) entry which is preliminary data.</text>
</comment>
<evidence type="ECO:0000313" key="3">
    <source>
        <dbReference type="Proteomes" id="UP000887458"/>
    </source>
</evidence>
<keyword evidence="1" id="KW-0812">Transmembrane</keyword>
<feature type="transmembrane region" description="Helical" evidence="1">
    <location>
        <begin position="310"/>
        <end position="334"/>
    </location>
</feature>
<keyword evidence="3" id="KW-1185">Reference proteome</keyword>
<reference evidence="2 3" key="2">
    <citation type="journal article" date="2022" name="Mol. Biol. Evol.">
        <title>Comparative Genomics Reveals Insights into the Divergent Evolution of Astigmatic Mites and Household Pest Adaptations.</title>
        <authorList>
            <person name="Xiong Q."/>
            <person name="Wan A.T."/>
            <person name="Liu X."/>
            <person name="Fung C.S."/>
            <person name="Xiao X."/>
            <person name="Malainual N."/>
            <person name="Hou J."/>
            <person name="Wang L."/>
            <person name="Wang M."/>
            <person name="Yang K.Y."/>
            <person name="Cui Y."/>
            <person name="Leung E.L."/>
            <person name="Nong W."/>
            <person name="Shin S.K."/>
            <person name="Au S.W."/>
            <person name="Jeong K.Y."/>
            <person name="Chew F.T."/>
            <person name="Hui J.H."/>
            <person name="Leung T.F."/>
            <person name="Tungtrongchitr A."/>
            <person name="Zhong N."/>
            <person name="Liu Z."/>
            <person name="Tsui S.K."/>
        </authorList>
    </citation>
    <scope>NUCLEOTIDE SEQUENCE [LARGE SCALE GENOMIC DNA]</scope>
    <source>
        <strain evidence="2">Derp</strain>
    </source>
</reference>